<reference evidence="6" key="1">
    <citation type="submission" date="2016-10" db="EMBL/GenBank/DDBJ databases">
        <authorList>
            <person name="Varghese N."/>
            <person name="Submissions S."/>
        </authorList>
    </citation>
    <scope>NUCLEOTIDE SEQUENCE [LARGE SCALE GENOMIC DNA]</scope>
    <source>
        <strain evidence="6">NLAE-zl-G277</strain>
    </source>
</reference>
<dbReference type="InterPro" id="IPR046833">
    <property type="entry name" value="ABC_N"/>
</dbReference>
<evidence type="ECO:0000313" key="5">
    <source>
        <dbReference type="EMBL" id="SEU10541.1"/>
    </source>
</evidence>
<sequence length="713" mass="76305">MRGENMKQSADLRRLLESIDRKSYPAYKSAQGIYAFESYTLSIDHVQGDPFASPSKVSITVPHARAGYPGAYFDTPWKKTALEDYLVRQFGREIAQFNFKAKGSGKSGLIAISSPGPEILSRTACEITKTGITARFEVGFPAFGRTINSGELIKILFEFLPRCVKSVFFHASRNPKEVKAVAELAEDQQFIREELKRRWLVAFVADGAVLPRESGVSSRPMKGGVAFSSPESLRVEMVLPHRGRITGMGIKEGITLIVGGGYHGKSTLLKALELGVYNHVAGDGREYVITDDTALKLRAEDGRSINNVDISLFINDLPNKKDTRRFSTPDASGSTSQAAGVVEGWEAGSRVFLIDEDTSATNFMLRDELMQHIISRDKEPITPFIERARDLFVKAGISTVLVAGSSGAYFYIADTIIQMDCYVPLDITEKTKKACAEYGEDPTKAAPGFSLPAPGRKLAVSAAGKNMASSAGRQSAESRGGYEAADGDEDEGLGGNGRGGDRDGDGGNGRGSYGNGGRGGYGDSGRGGYGDSGRGGYGNGGRGSDNNRGGYGDSGRGGYGNGGRGGYGDSGRGGYGNSGRGGDNNRGGYGDSGRGGYGDGGRGGDRGGRGRDERIKTKTYGKDSLQVGKEQVDLRFVEQLVHGEQTAALAQMVRYCLEKQLFPRYSVTEIVKLLTGEINRGGLPAISDSSYAAMGLCMPREQEIFACLNRYRG</sequence>
<feature type="compositionally biased region" description="Basic and acidic residues" evidence="1">
    <location>
        <begin position="602"/>
        <end position="616"/>
    </location>
</feature>
<gene>
    <name evidence="5" type="ORF">SAMN05216313_13127</name>
</gene>
<protein>
    <submittedName>
        <fullName evidence="5">Predicted ATPase of the ABC class</fullName>
    </submittedName>
</protein>
<dbReference type="PANTHER" id="PTHR38149">
    <property type="entry name" value="ATPASE"/>
    <property type="match status" value="1"/>
</dbReference>
<dbReference type="EMBL" id="FOIM01000031">
    <property type="protein sequence ID" value="SEU10541.1"/>
    <property type="molecule type" value="Genomic_DNA"/>
</dbReference>
<dbReference type="STRING" id="460384.SAMN05216313_13127"/>
<feature type="domain" description="MRB1590-like C-terminal" evidence="4">
    <location>
        <begin position="616"/>
        <end position="712"/>
    </location>
</feature>
<dbReference type="Proteomes" id="UP000198508">
    <property type="component" value="Unassembled WGS sequence"/>
</dbReference>
<dbReference type="PANTHER" id="PTHR38149:SF1">
    <property type="entry name" value="ATPASE"/>
    <property type="match status" value="1"/>
</dbReference>
<dbReference type="InterPro" id="IPR019195">
    <property type="entry name" value="ABC_ATPase_put"/>
</dbReference>
<evidence type="ECO:0000313" key="6">
    <source>
        <dbReference type="Proteomes" id="UP000198508"/>
    </source>
</evidence>
<dbReference type="Pfam" id="PF20446">
    <property type="entry name" value="ABC_N"/>
    <property type="match status" value="1"/>
</dbReference>
<dbReference type="Pfam" id="PF09818">
    <property type="entry name" value="ABC_ATPase"/>
    <property type="match status" value="1"/>
</dbReference>
<feature type="domain" description="ATPase of the ABC class N-terminal" evidence="3">
    <location>
        <begin position="11"/>
        <end position="169"/>
    </location>
</feature>
<feature type="compositionally biased region" description="Gly residues" evidence="1">
    <location>
        <begin position="506"/>
        <end position="601"/>
    </location>
</feature>
<keyword evidence="6" id="KW-1185">Reference proteome</keyword>
<feature type="region of interest" description="Disordered" evidence="1">
    <location>
        <begin position="462"/>
        <end position="622"/>
    </location>
</feature>
<feature type="domain" description="ATPase of the ABC class C-terminal" evidence="2">
    <location>
        <begin position="176"/>
        <end position="441"/>
    </location>
</feature>
<evidence type="ECO:0000259" key="2">
    <source>
        <dbReference type="Pfam" id="PF09818"/>
    </source>
</evidence>
<evidence type="ECO:0000259" key="4">
    <source>
        <dbReference type="Pfam" id="PF21117"/>
    </source>
</evidence>
<accession>A0A1I0JK97</accession>
<proteinExistence type="predicted"/>
<feature type="compositionally biased region" description="Polar residues" evidence="1">
    <location>
        <begin position="467"/>
        <end position="477"/>
    </location>
</feature>
<name>A0A1I0JK97_9FIRM</name>
<dbReference type="InterPro" id="IPR046834">
    <property type="entry name" value="ABC_ATPase_C"/>
</dbReference>
<evidence type="ECO:0000256" key="1">
    <source>
        <dbReference type="SAM" id="MobiDB-lite"/>
    </source>
</evidence>
<dbReference type="InterPro" id="IPR027417">
    <property type="entry name" value="P-loop_NTPase"/>
</dbReference>
<dbReference type="AlphaFoldDB" id="A0A1I0JK97"/>
<dbReference type="SUPFAM" id="SSF52540">
    <property type="entry name" value="P-loop containing nucleoside triphosphate hydrolases"/>
    <property type="match status" value="1"/>
</dbReference>
<evidence type="ECO:0000259" key="3">
    <source>
        <dbReference type="Pfam" id="PF20446"/>
    </source>
</evidence>
<dbReference type="InterPro" id="IPR049069">
    <property type="entry name" value="MRB1590-like_C"/>
</dbReference>
<organism evidence="5 6">
    <name type="scientific">Enterocloster lavalensis</name>
    <dbReference type="NCBI Taxonomy" id="460384"/>
    <lineage>
        <taxon>Bacteria</taxon>
        <taxon>Bacillati</taxon>
        <taxon>Bacillota</taxon>
        <taxon>Clostridia</taxon>
        <taxon>Lachnospirales</taxon>
        <taxon>Lachnospiraceae</taxon>
        <taxon>Enterocloster</taxon>
    </lineage>
</organism>
<dbReference type="Pfam" id="PF21117">
    <property type="entry name" value="MRB1590_C"/>
    <property type="match status" value="1"/>
</dbReference>